<feature type="transmembrane region" description="Helical" evidence="13">
    <location>
        <begin position="248"/>
        <end position="274"/>
    </location>
</feature>
<comment type="function">
    <text evidence="13">NDH shuttles electrons from NAD(P)H:plastoquinone, via FMN and iron-sulfur (Fe-S) centers, to quinones in the photosynthetic chain and possibly in a chloroplast respiratory chain. The immediate electron acceptor for the enzyme in this species is believed to be plastoquinone. Couples the redox reaction to proton translocation, and thus conserves the redox energy in a proton gradient.</text>
</comment>
<sequence>MKLELGTYFSYENTILPECIPIFGLLIIFMIDLLSHQKNTILLYFVSLTSLLITVIILSLRWETESIISFSGSFQTNNLTRVFQILIALSSMLCIPLALEYIERTKMAIPEFLIFLLTTTAAGMFLCGANDLVTIFVSLECSSLCSSLLCSYTKRDIRSNEAAMKYLLIGGISSSILAYGFSWLYGLSGGETNIQKIVNGIWDTQMYNSTGIFIAFVCITIGLAFKLSLVPFHQWTPDIYEGSPTPVVAFLSVTSKIAGIALATRIFGIVFIFSPNEWKIILEILAISSMILGNLIAITQTSMKRMLAYSSISQIGYIIIGLITGDFNGYASMIIYIFFYIFMNLGTFACIILFGLRTGTDNIRDYEGLYTKDPLLSLSLTLCLLSLGGIPPFTGFFGKLYLFWSGWRAGFHLLVVVALVTSIISIYYYLKIMKLIIYSENERINPYLQAYIVSPFVSLKKNSIELTMVLCSIGSIFFGFFISPFFYFIQDTLNLSIYFLN</sequence>
<dbReference type="GO" id="GO:0008137">
    <property type="term" value="F:NADH dehydrogenase (ubiquinone) activity"/>
    <property type="evidence" value="ECO:0007669"/>
    <property type="project" value="InterPro"/>
</dbReference>
<gene>
    <name evidence="13 16" type="primary">ndhB</name>
</gene>
<feature type="transmembrane region" description="Helical" evidence="13">
    <location>
        <begin position="409"/>
        <end position="430"/>
    </location>
</feature>
<feature type="domain" description="NAD(P)H-quinone oxidoreductase subunit 2 N-terminal" evidence="15">
    <location>
        <begin position="2"/>
        <end position="100"/>
    </location>
</feature>
<dbReference type="GO" id="GO:0042773">
    <property type="term" value="P:ATP synthesis coupled electron transport"/>
    <property type="evidence" value="ECO:0007669"/>
    <property type="project" value="InterPro"/>
</dbReference>
<evidence type="ECO:0000256" key="5">
    <source>
        <dbReference type="ARBA" id="ARBA00022719"/>
    </source>
</evidence>
<dbReference type="PRINTS" id="PR01434">
    <property type="entry name" value="NADHDHGNASE5"/>
</dbReference>
<organism evidence="16">
    <name type="scientific">Porella perrottetiana</name>
    <dbReference type="NCBI Taxonomy" id="460663"/>
    <lineage>
        <taxon>Eukaryota</taxon>
        <taxon>Viridiplantae</taxon>
        <taxon>Streptophyta</taxon>
        <taxon>Embryophyta</taxon>
        <taxon>Marchantiophyta</taxon>
        <taxon>Jungermanniopsida</taxon>
        <taxon>Jungermanniidae</taxon>
        <taxon>Porellales</taxon>
        <taxon>Porellineae</taxon>
        <taxon>Porellaceae</taxon>
        <taxon>Porella</taxon>
    </lineage>
</organism>
<evidence type="ECO:0000256" key="3">
    <source>
        <dbReference type="ARBA" id="ARBA00022528"/>
    </source>
</evidence>
<dbReference type="RefSeq" id="YP_009667789.1">
    <property type="nucleotide sequence ID" value="NC_043780.1"/>
</dbReference>
<protein>
    <recommendedName>
        <fullName evidence="13">NAD(P)H-quinone oxidoreductase subunit 2, chloroplastic</fullName>
        <ecNumber evidence="13">7.1.1.-</ecNumber>
    </recommendedName>
    <alternativeName>
        <fullName evidence="13">NAD(P)H dehydrogenase, subunit 2</fullName>
    </alternativeName>
    <alternativeName>
        <fullName evidence="13">NADH-plastoquinone oxidoreductase subunit 2</fullName>
    </alternativeName>
</protein>
<comment type="subunit">
    <text evidence="13">NDH is composed of at least 16 different subunits, 5 of which are encoded in the nucleus.</text>
</comment>
<dbReference type="GO" id="GO:0048038">
    <property type="term" value="F:quinone binding"/>
    <property type="evidence" value="ECO:0007669"/>
    <property type="project" value="UniProtKB-KW"/>
</dbReference>
<evidence type="ECO:0000256" key="13">
    <source>
        <dbReference type="HAMAP-Rule" id="MF_00445"/>
    </source>
</evidence>
<evidence type="ECO:0000256" key="8">
    <source>
        <dbReference type="ARBA" id="ARBA00022967"/>
    </source>
</evidence>
<comment type="subcellular location">
    <subcellularLocation>
        <location evidence="1">Membrane</location>
        <topology evidence="1">Multi-pass membrane protein</topology>
    </subcellularLocation>
    <subcellularLocation>
        <location evidence="13">Plastid</location>
        <location evidence="13">Chloroplast thylakoid membrane</location>
        <topology evidence="13">Multi-pass membrane protein</topology>
    </subcellularLocation>
</comment>
<feature type="transmembrane region" description="Helical" evidence="13">
    <location>
        <begin position="82"/>
        <end position="102"/>
    </location>
</feature>
<keyword evidence="12 13" id="KW-0472">Membrane</keyword>
<evidence type="ECO:0000256" key="10">
    <source>
        <dbReference type="ARBA" id="ARBA00023027"/>
    </source>
</evidence>
<feature type="transmembrane region" description="Helical" evidence="13">
    <location>
        <begin position="330"/>
        <end position="354"/>
    </location>
</feature>
<evidence type="ECO:0000256" key="1">
    <source>
        <dbReference type="ARBA" id="ARBA00004141"/>
    </source>
</evidence>
<keyword evidence="4 13" id="KW-0812">Transmembrane</keyword>
<evidence type="ECO:0000259" key="15">
    <source>
        <dbReference type="Pfam" id="PF19530"/>
    </source>
</evidence>
<geneLocation type="chloroplast" evidence="16"/>
<feature type="transmembrane region" description="Helical" evidence="13">
    <location>
        <begin position="15"/>
        <end position="34"/>
    </location>
</feature>
<feature type="transmembrane region" description="Helical" evidence="13">
    <location>
        <begin position="109"/>
        <end position="126"/>
    </location>
</feature>
<dbReference type="Pfam" id="PF19530">
    <property type="entry name" value="Ndh2_N"/>
    <property type="match status" value="1"/>
</dbReference>
<feature type="transmembrane region" description="Helical" evidence="13">
    <location>
        <begin position="375"/>
        <end position="397"/>
    </location>
</feature>
<dbReference type="HAMAP" id="MF_00445">
    <property type="entry name" value="NDH1_NuoN_1"/>
    <property type="match status" value="1"/>
</dbReference>
<comment type="catalytic activity">
    <reaction evidence="13">
        <text>a plastoquinone + NADPH + (n+1) H(+)(in) = a plastoquinol + NADP(+) + n H(+)(out)</text>
        <dbReference type="Rhea" id="RHEA:42612"/>
        <dbReference type="Rhea" id="RHEA-COMP:9561"/>
        <dbReference type="Rhea" id="RHEA-COMP:9562"/>
        <dbReference type="ChEBI" id="CHEBI:15378"/>
        <dbReference type="ChEBI" id="CHEBI:17757"/>
        <dbReference type="ChEBI" id="CHEBI:57783"/>
        <dbReference type="ChEBI" id="CHEBI:58349"/>
        <dbReference type="ChEBI" id="CHEBI:62192"/>
    </reaction>
</comment>
<dbReference type="PANTHER" id="PTHR22773">
    <property type="entry name" value="NADH DEHYDROGENASE"/>
    <property type="match status" value="1"/>
</dbReference>
<evidence type="ECO:0000256" key="9">
    <source>
        <dbReference type="ARBA" id="ARBA00022989"/>
    </source>
</evidence>
<keyword evidence="9 13" id="KW-1133">Transmembrane helix</keyword>
<keyword evidence="10 13" id="KW-0520">NAD</keyword>
<dbReference type="InterPro" id="IPR001750">
    <property type="entry name" value="ND/Mrp_TM"/>
</dbReference>
<dbReference type="EMBL" id="MH064507">
    <property type="protein sequence ID" value="QCW58565.1"/>
    <property type="molecule type" value="Genomic_DNA"/>
</dbReference>
<comment type="catalytic activity">
    <reaction evidence="13">
        <text>a plastoquinone + NADH + (n+1) H(+)(in) = a plastoquinol + NAD(+) + n H(+)(out)</text>
        <dbReference type="Rhea" id="RHEA:42608"/>
        <dbReference type="Rhea" id="RHEA-COMP:9561"/>
        <dbReference type="Rhea" id="RHEA-COMP:9562"/>
        <dbReference type="ChEBI" id="CHEBI:15378"/>
        <dbReference type="ChEBI" id="CHEBI:17757"/>
        <dbReference type="ChEBI" id="CHEBI:57540"/>
        <dbReference type="ChEBI" id="CHEBI:57945"/>
        <dbReference type="ChEBI" id="CHEBI:62192"/>
    </reaction>
</comment>
<proteinExistence type="inferred from homology"/>
<keyword evidence="5 13" id="KW-0874">Quinone</keyword>
<dbReference type="EC" id="7.1.1.-" evidence="13"/>
<dbReference type="NCBIfam" id="NF002701">
    <property type="entry name" value="PRK02504.1"/>
    <property type="match status" value="1"/>
</dbReference>
<feature type="transmembrane region" description="Helical" evidence="13">
    <location>
        <begin position="466"/>
        <end position="489"/>
    </location>
</feature>
<keyword evidence="3 16" id="KW-0150">Chloroplast</keyword>
<evidence type="ECO:0000313" key="16">
    <source>
        <dbReference type="EMBL" id="QCW58565.1"/>
    </source>
</evidence>
<evidence type="ECO:0000256" key="7">
    <source>
        <dbReference type="ARBA" id="ARBA00022957"/>
    </source>
</evidence>
<keyword evidence="7 13" id="KW-0618">Plastoquinone</keyword>
<feature type="transmembrane region" description="Helical" evidence="13">
    <location>
        <begin position="306"/>
        <end position="324"/>
    </location>
</feature>
<comment type="similarity">
    <text evidence="13">Belongs to the complex I subunit 2 family.</text>
</comment>
<dbReference type="AlphaFoldDB" id="A0A4Y5P5J6"/>
<accession>A0A4Y5P5J6</accession>
<evidence type="ECO:0000256" key="2">
    <source>
        <dbReference type="ARBA" id="ARBA00022448"/>
    </source>
</evidence>
<evidence type="ECO:0000256" key="12">
    <source>
        <dbReference type="ARBA" id="ARBA00023136"/>
    </source>
</evidence>
<dbReference type="InterPro" id="IPR045693">
    <property type="entry name" value="Ndh2_N"/>
</dbReference>
<keyword evidence="11 13" id="KW-0793">Thylakoid</keyword>
<dbReference type="GO" id="GO:0009535">
    <property type="term" value="C:chloroplast thylakoid membrane"/>
    <property type="evidence" value="ECO:0007669"/>
    <property type="project" value="UniProtKB-SubCell"/>
</dbReference>
<name>A0A4Y5P5J6_9MARC</name>
<keyword evidence="8 13" id="KW-1278">Translocase</keyword>
<feature type="transmembrane region" description="Helical" evidence="13">
    <location>
        <begin position="206"/>
        <end position="227"/>
    </location>
</feature>
<reference evidence="16" key="1">
    <citation type="submission" date="2018-03" db="EMBL/GenBank/DDBJ databases">
        <title>Exploring the plastid DNA sequence disparity of liverworts.</title>
        <authorList>
            <person name="Yu Y."/>
            <person name="Liu H."/>
            <person name="Yang J."/>
            <person name="Ma W."/>
            <person name="Pressel S."/>
            <person name="Wu Y."/>
            <person name="Schneider H."/>
        </authorList>
    </citation>
    <scope>NUCLEOTIDE SEQUENCE</scope>
</reference>
<dbReference type="GO" id="GO:0016655">
    <property type="term" value="F:oxidoreductase activity, acting on NAD(P)H, quinone or similar compound as acceptor"/>
    <property type="evidence" value="ECO:0007669"/>
    <property type="project" value="UniProtKB-UniRule"/>
</dbReference>
<feature type="domain" description="NADH:quinone oxidoreductase/Mrp antiporter transmembrane" evidence="14">
    <location>
        <begin position="129"/>
        <end position="425"/>
    </location>
</feature>
<dbReference type="InterPro" id="IPR010096">
    <property type="entry name" value="NADH-Q_OxRdtase_suN/2"/>
</dbReference>
<keyword evidence="16" id="KW-0934">Plastid</keyword>
<evidence type="ECO:0000259" key="14">
    <source>
        <dbReference type="Pfam" id="PF00361"/>
    </source>
</evidence>
<feature type="transmembrane region" description="Helical" evidence="13">
    <location>
        <begin position="41"/>
        <end position="62"/>
    </location>
</feature>
<keyword evidence="6 13" id="KW-0521">NADP</keyword>
<keyword evidence="2 13" id="KW-0813">Transport</keyword>
<feature type="transmembrane region" description="Helical" evidence="13">
    <location>
        <begin position="164"/>
        <end position="186"/>
    </location>
</feature>
<dbReference type="NCBIfam" id="TIGR01770">
    <property type="entry name" value="NDH_I_N"/>
    <property type="match status" value="1"/>
</dbReference>
<evidence type="ECO:0000256" key="11">
    <source>
        <dbReference type="ARBA" id="ARBA00023078"/>
    </source>
</evidence>
<dbReference type="GeneID" id="40872949"/>
<evidence type="ECO:0000256" key="6">
    <source>
        <dbReference type="ARBA" id="ARBA00022857"/>
    </source>
</evidence>
<dbReference type="GO" id="GO:0019684">
    <property type="term" value="P:photosynthesis, light reaction"/>
    <property type="evidence" value="ECO:0007669"/>
    <property type="project" value="UniProtKB-UniRule"/>
</dbReference>
<dbReference type="Pfam" id="PF00361">
    <property type="entry name" value="Proton_antipo_M"/>
    <property type="match status" value="1"/>
</dbReference>
<evidence type="ECO:0000256" key="4">
    <source>
        <dbReference type="ARBA" id="ARBA00022692"/>
    </source>
</evidence>